<evidence type="ECO:0000256" key="1">
    <source>
        <dbReference type="SAM" id="Phobius"/>
    </source>
</evidence>
<reference evidence="2 3" key="1">
    <citation type="submission" date="2013-08" db="EMBL/GenBank/DDBJ databases">
        <title>Genome of Pontibacillus chungwhensis.</title>
        <authorList>
            <person name="Wang Q."/>
            <person name="Wang G."/>
        </authorList>
    </citation>
    <scope>NUCLEOTIDE SEQUENCE [LARGE SCALE GENOMIC DNA]</scope>
    <source>
        <strain evidence="2 3">BH030062</strain>
    </source>
</reference>
<dbReference type="AlphaFoldDB" id="A0A0A2UYT7"/>
<dbReference type="Pfam" id="PF09581">
    <property type="entry name" value="Spore_III_AF"/>
    <property type="match status" value="1"/>
</dbReference>
<keyword evidence="1" id="KW-0812">Transmembrane</keyword>
<dbReference type="Proteomes" id="UP000030153">
    <property type="component" value="Unassembled WGS sequence"/>
</dbReference>
<comment type="caution">
    <text evidence="2">The sequence shown here is derived from an EMBL/GenBank/DDBJ whole genome shotgun (WGS) entry which is preliminary data.</text>
</comment>
<keyword evidence="3" id="KW-1185">Reference proteome</keyword>
<dbReference type="NCBIfam" id="TIGR02896">
    <property type="entry name" value="spore_III_AF"/>
    <property type="match status" value="1"/>
</dbReference>
<dbReference type="EMBL" id="AVBG01000004">
    <property type="protein sequence ID" value="KGP91923.1"/>
    <property type="molecule type" value="Genomic_DNA"/>
</dbReference>
<keyword evidence="1" id="KW-0472">Membrane</keyword>
<evidence type="ECO:0000313" key="2">
    <source>
        <dbReference type="EMBL" id="KGP91923.1"/>
    </source>
</evidence>
<proteinExistence type="predicted"/>
<dbReference type="STRING" id="1385513.N780_16385"/>
<dbReference type="RefSeq" id="WP_036782063.1">
    <property type="nucleotide sequence ID" value="NZ_AVBG01000004.1"/>
</dbReference>
<dbReference type="InterPro" id="IPR014245">
    <property type="entry name" value="Spore_III_AF"/>
</dbReference>
<name>A0A0A2UYT7_9BACI</name>
<accession>A0A0A2UYT7</accession>
<sequence>MAFITEWVTQIILFLLLALVTDLLLPASSFRKYIKLVVGLLLILVFLQPVFKLFDIDMDKFFTQEMNRWSDQVEVESMKNSIEEKKKEIQASQRAYILEQMAVQLENEVKEELMNDHNVEIQNFSFQFKKDAEVNLEGLKSLTVTMEESSDQKADPDEVEEIVIDLNQQPENQEDKKSLNAVKSYLSTAWDIPEDQLILQWEGGVQ</sequence>
<evidence type="ECO:0000313" key="3">
    <source>
        <dbReference type="Proteomes" id="UP000030153"/>
    </source>
</evidence>
<keyword evidence="1" id="KW-1133">Transmembrane helix</keyword>
<feature type="transmembrane region" description="Helical" evidence="1">
    <location>
        <begin position="7"/>
        <end position="27"/>
    </location>
</feature>
<organism evidence="2 3">
    <name type="scientific">Pontibacillus chungwhensis BH030062</name>
    <dbReference type="NCBI Taxonomy" id="1385513"/>
    <lineage>
        <taxon>Bacteria</taxon>
        <taxon>Bacillati</taxon>
        <taxon>Bacillota</taxon>
        <taxon>Bacilli</taxon>
        <taxon>Bacillales</taxon>
        <taxon>Bacillaceae</taxon>
        <taxon>Pontibacillus</taxon>
    </lineage>
</organism>
<gene>
    <name evidence="2" type="ORF">N780_16385</name>
</gene>
<feature type="transmembrane region" description="Helical" evidence="1">
    <location>
        <begin position="33"/>
        <end position="51"/>
    </location>
</feature>
<protein>
    <submittedName>
        <fullName evidence="2">Stage III sporulation protein AF</fullName>
    </submittedName>
</protein>
<dbReference type="eggNOG" id="ENOG5032JPV">
    <property type="taxonomic scope" value="Bacteria"/>
</dbReference>